<evidence type="ECO:0000313" key="1">
    <source>
        <dbReference type="EMBL" id="MPD06478.1"/>
    </source>
</evidence>
<proteinExistence type="predicted"/>
<dbReference type="Proteomes" id="UP000324222">
    <property type="component" value="Unassembled WGS sequence"/>
</dbReference>
<dbReference type="OrthoDB" id="6145874at2759"/>
<protein>
    <submittedName>
        <fullName evidence="1">Uncharacterized protein</fullName>
    </submittedName>
</protein>
<keyword evidence="2" id="KW-1185">Reference proteome</keyword>
<gene>
    <name evidence="1" type="ORF">E2C01_102292</name>
</gene>
<comment type="caution">
    <text evidence="1">The sequence shown here is derived from an EMBL/GenBank/DDBJ whole genome shotgun (WGS) entry which is preliminary data.</text>
</comment>
<dbReference type="AlphaFoldDB" id="A0A5B7KM86"/>
<dbReference type="EMBL" id="VSRR010151419">
    <property type="protein sequence ID" value="MPD06478.1"/>
    <property type="molecule type" value="Genomic_DNA"/>
</dbReference>
<evidence type="ECO:0000313" key="2">
    <source>
        <dbReference type="Proteomes" id="UP000324222"/>
    </source>
</evidence>
<sequence>MPLSSAQRYVKVALVKCSSQILRSMHFFVVFSMVAAMAQATSVPPTAEKNSCSGLKDDRSILSTLLTVTGYSDTCVTAVLDFCSTGQEDSRYVSLMETKSFLFIKECLHQCLFDRG</sequence>
<accession>A0A5B7KM86</accession>
<name>A0A5B7KM86_PORTR</name>
<organism evidence="1 2">
    <name type="scientific">Portunus trituberculatus</name>
    <name type="common">Swimming crab</name>
    <name type="synonym">Neptunus trituberculatus</name>
    <dbReference type="NCBI Taxonomy" id="210409"/>
    <lineage>
        <taxon>Eukaryota</taxon>
        <taxon>Metazoa</taxon>
        <taxon>Ecdysozoa</taxon>
        <taxon>Arthropoda</taxon>
        <taxon>Crustacea</taxon>
        <taxon>Multicrustacea</taxon>
        <taxon>Malacostraca</taxon>
        <taxon>Eumalacostraca</taxon>
        <taxon>Eucarida</taxon>
        <taxon>Decapoda</taxon>
        <taxon>Pleocyemata</taxon>
        <taxon>Brachyura</taxon>
        <taxon>Eubrachyura</taxon>
        <taxon>Portunoidea</taxon>
        <taxon>Portunidae</taxon>
        <taxon>Portuninae</taxon>
        <taxon>Portunus</taxon>
    </lineage>
</organism>
<reference evidence="1 2" key="1">
    <citation type="submission" date="2019-05" db="EMBL/GenBank/DDBJ databases">
        <title>Another draft genome of Portunus trituberculatus and its Hox gene families provides insights of decapod evolution.</title>
        <authorList>
            <person name="Jeong J.-H."/>
            <person name="Song I."/>
            <person name="Kim S."/>
            <person name="Choi T."/>
            <person name="Kim D."/>
            <person name="Ryu S."/>
            <person name="Kim W."/>
        </authorList>
    </citation>
    <scope>NUCLEOTIDE SEQUENCE [LARGE SCALE GENOMIC DNA]</scope>
    <source>
        <tissue evidence="1">Muscle</tissue>
    </source>
</reference>